<reference evidence="1" key="1">
    <citation type="journal article" date="2014" name="Int. J. Syst. Evol. Microbiol.">
        <title>Complete genome sequence of Corynebacterium casei LMG S-19264T (=DSM 44701T), isolated from a smear-ripened cheese.</title>
        <authorList>
            <consortium name="US DOE Joint Genome Institute (JGI-PGF)"/>
            <person name="Walter F."/>
            <person name="Albersmeier A."/>
            <person name="Kalinowski J."/>
            <person name="Ruckert C."/>
        </authorList>
    </citation>
    <scope>NUCLEOTIDE SEQUENCE</scope>
    <source>
        <strain evidence="1">KCTC 42731</strain>
    </source>
</reference>
<protein>
    <recommendedName>
        <fullName evidence="3">DUF4878 domain-containing protein</fullName>
    </recommendedName>
</protein>
<accession>A0A919ENL7</accession>
<organism evidence="1 2">
    <name type="scientific">Thalassotalea marina</name>
    <dbReference type="NCBI Taxonomy" id="1673741"/>
    <lineage>
        <taxon>Bacteria</taxon>
        <taxon>Pseudomonadati</taxon>
        <taxon>Pseudomonadota</taxon>
        <taxon>Gammaproteobacteria</taxon>
        <taxon>Alteromonadales</taxon>
        <taxon>Colwelliaceae</taxon>
        <taxon>Thalassotalea</taxon>
    </lineage>
</organism>
<dbReference type="EMBL" id="BNCK01000008">
    <property type="protein sequence ID" value="GHG02047.1"/>
    <property type="molecule type" value="Genomic_DNA"/>
</dbReference>
<dbReference type="AlphaFoldDB" id="A0A919ENL7"/>
<reference evidence="1" key="2">
    <citation type="submission" date="2020-09" db="EMBL/GenBank/DDBJ databases">
        <authorList>
            <person name="Sun Q."/>
            <person name="Kim S."/>
        </authorList>
    </citation>
    <scope>NUCLEOTIDE SEQUENCE</scope>
    <source>
        <strain evidence="1">KCTC 42731</strain>
    </source>
</reference>
<keyword evidence="2" id="KW-1185">Reference proteome</keyword>
<evidence type="ECO:0000313" key="1">
    <source>
        <dbReference type="EMBL" id="GHG02047.1"/>
    </source>
</evidence>
<dbReference type="Proteomes" id="UP000623842">
    <property type="component" value="Unassembled WGS sequence"/>
</dbReference>
<evidence type="ECO:0000313" key="2">
    <source>
        <dbReference type="Proteomes" id="UP000623842"/>
    </source>
</evidence>
<comment type="caution">
    <text evidence="1">The sequence shown here is derived from an EMBL/GenBank/DDBJ whole genome shotgun (WGS) entry which is preliminary data.</text>
</comment>
<sequence>MNKIFSLLCLPLFVLLVGCQPKEKPISEIDNPEKVAVAFFHALYNERDVEKAASVCAPQLARIILHYKSPSAVARHMFNMSFDEVIIKPDDSGVKVREQFKEKAVITIYFDGTYQNSNFKDVKRISMVQLNDKWVIDKILKDPF</sequence>
<evidence type="ECO:0008006" key="3">
    <source>
        <dbReference type="Google" id="ProtNLM"/>
    </source>
</evidence>
<gene>
    <name evidence="1" type="ORF">GCM10017161_33590</name>
</gene>
<proteinExistence type="predicted"/>
<dbReference type="RefSeq" id="WP_189772994.1">
    <property type="nucleotide sequence ID" value="NZ_BNCK01000008.1"/>
</dbReference>
<dbReference type="PROSITE" id="PS51257">
    <property type="entry name" value="PROKAR_LIPOPROTEIN"/>
    <property type="match status" value="1"/>
</dbReference>
<name>A0A919ENL7_9GAMM</name>